<evidence type="ECO:0000259" key="7">
    <source>
        <dbReference type="PROSITE" id="PS50011"/>
    </source>
</evidence>
<evidence type="ECO:0000313" key="9">
    <source>
        <dbReference type="Proteomes" id="UP000076420"/>
    </source>
</evidence>
<evidence type="ECO:0000256" key="5">
    <source>
        <dbReference type="PROSITE-ProRule" id="PRU10141"/>
    </source>
</evidence>
<dbReference type="InterPro" id="IPR011009">
    <property type="entry name" value="Kinase-like_dom_sf"/>
</dbReference>
<dbReference type="EnsemblMetazoa" id="BGLB040084-RA">
    <property type="protein sequence ID" value="BGLB040084-PA"/>
    <property type="gene ID" value="BGLB040084"/>
</dbReference>
<dbReference type="AlphaFoldDB" id="A0A2C9M9F4"/>
<dbReference type="GO" id="GO:0004672">
    <property type="term" value="F:protein kinase activity"/>
    <property type="evidence" value="ECO:0007669"/>
    <property type="project" value="InterPro"/>
</dbReference>
<protein>
    <recommendedName>
        <fullName evidence="7">Protein kinase domain-containing protein</fullName>
    </recommendedName>
</protein>
<dbReference type="VEuPathDB" id="VectorBase:BGLB040084"/>
<dbReference type="Gene3D" id="1.10.510.10">
    <property type="entry name" value="Transferase(Phosphotransferase) domain 1"/>
    <property type="match status" value="1"/>
</dbReference>
<dbReference type="InterPro" id="IPR050538">
    <property type="entry name" value="MAP_kinase_kinase_kinase"/>
</dbReference>
<feature type="domain" description="Protein kinase" evidence="7">
    <location>
        <begin position="6"/>
        <end position="267"/>
    </location>
</feature>
<dbReference type="SUPFAM" id="SSF56112">
    <property type="entry name" value="Protein kinase-like (PK-like)"/>
    <property type="match status" value="1"/>
</dbReference>
<dbReference type="STRING" id="6526.A0A2C9M9F4"/>
<feature type="coiled-coil region" evidence="6">
    <location>
        <begin position="283"/>
        <end position="345"/>
    </location>
</feature>
<keyword evidence="6" id="KW-0175">Coiled coil</keyword>
<evidence type="ECO:0000256" key="1">
    <source>
        <dbReference type="ARBA" id="ARBA00022679"/>
    </source>
</evidence>
<keyword evidence="1" id="KW-0808">Transferase</keyword>
<accession>A0A2C9M9F4</accession>
<keyword evidence="4 5" id="KW-0067">ATP-binding</keyword>
<evidence type="ECO:0000256" key="2">
    <source>
        <dbReference type="ARBA" id="ARBA00022741"/>
    </source>
</evidence>
<dbReference type="PANTHER" id="PTHR48016:SF56">
    <property type="entry name" value="MAPKK KINASE"/>
    <property type="match status" value="1"/>
</dbReference>
<dbReference type="PANTHER" id="PTHR48016">
    <property type="entry name" value="MAP KINASE KINASE KINASE SSK2-RELATED-RELATED"/>
    <property type="match status" value="1"/>
</dbReference>
<reference evidence="8" key="1">
    <citation type="submission" date="2020-05" db="UniProtKB">
        <authorList>
            <consortium name="EnsemblMetazoa"/>
        </authorList>
    </citation>
    <scope>IDENTIFICATION</scope>
    <source>
        <strain evidence="8">BB02</strain>
    </source>
</reference>
<dbReference type="CDD" id="cd06606">
    <property type="entry name" value="STKc_MAPKKK"/>
    <property type="match status" value="1"/>
</dbReference>
<feature type="binding site" evidence="5">
    <location>
        <position position="35"/>
    </location>
    <ligand>
        <name>ATP</name>
        <dbReference type="ChEBI" id="CHEBI:30616"/>
    </ligand>
</feature>
<dbReference type="SMART" id="SM00220">
    <property type="entry name" value="S_TKc"/>
    <property type="match status" value="1"/>
</dbReference>
<organism evidence="8 9">
    <name type="scientific">Biomphalaria glabrata</name>
    <name type="common">Bloodfluke planorb</name>
    <name type="synonym">Freshwater snail</name>
    <dbReference type="NCBI Taxonomy" id="6526"/>
    <lineage>
        <taxon>Eukaryota</taxon>
        <taxon>Metazoa</taxon>
        <taxon>Spiralia</taxon>
        <taxon>Lophotrochozoa</taxon>
        <taxon>Mollusca</taxon>
        <taxon>Gastropoda</taxon>
        <taxon>Heterobranchia</taxon>
        <taxon>Euthyneura</taxon>
        <taxon>Panpulmonata</taxon>
        <taxon>Hygrophila</taxon>
        <taxon>Lymnaeoidea</taxon>
        <taxon>Planorbidae</taxon>
        <taxon>Biomphalaria</taxon>
    </lineage>
</organism>
<dbReference type="VEuPathDB" id="VectorBase:BGLAX_048083"/>
<evidence type="ECO:0000256" key="6">
    <source>
        <dbReference type="SAM" id="Coils"/>
    </source>
</evidence>
<dbReference type="GO" id="GO:0005524">
    <property type="term" value="F:ATP binding"/>
    <property type="evidence" value="ECO:0007669"/>
    <property type="project" value="UniProtKB-UniRule"/>
</dbReference>
<gene>
    <name evidence="8" type="primary">106075259</name>
</gene>
<name>A0A2C9M9F4_BIOGL</name>
<dbReference type="PROSITE" id="PS50011">
    <property type="entry name" value="PROTEIN_KINASE_DOM"/>
    <property type="match status" value="1"/>
</dbReference>
<keyword evidence="3" id="KW-0418">Kinase</keyword>
<sequence>MTPTKWKCGRMIGSGGFGKVYKCFDANSNSVFAVKYVAFEVQSHLVQAEFQALRNEIKILEGVKHERIVQCYGCRSTPDGLAIFLEYIPGGSLFDHIREFGACSEHITQHYTLQILQGLTYLHGKKIVHRDIKAANILRVDNGNIKLADFGLSKQLDDISAAKGLNTKQVGTPYWMAPELLKQKGEYGQNVDLWSVGCTVVEMLTKEPPFIKYPPIIAVQRIITCDHPRYMLPAGSSTHLQDFLKITFKVYSVDRTSAAELLKHPFVAECHSDLKADPKQQEIDNWKKEKDEMLKALHNQKDQTSRLQYKIDQLMKKNKDLEDTIEQIRKEKAELSNCLQMEQNENCTLKEKLAVYEKKCTSNEEKVEKETIIPQKRKRTLSPQLLATTKDFLCKVTGALDTPCSPTCPHVIGQHESQISQSGEGDLHRYMKTCTKNPGHAGFIPVVKFSLDDLPATHREENLLKFIKAAADLTVRINVTMTSQHRPEYCPTSNVPYFLYNLRESQHLRTGSGIIHGVEKNTQDPCPCCKCKHSSQASNVWWKLNVVTAATLVFDDLEASNATLRLFYDREYSPLLILRDNLSVEKKDIMSDRSLLRCVTCDQKLGEKLEKMLAAYLCIKKKVLDRYSEYRNVHKLMFIVSHPHGCSKHVSIGQWQNVYTLANRKYKFTYHTGTCPGSSGASVHCIGFGTYVHCGSLTSGLNYSSS</sequence>
<dbReference type="KEGG" id="bgt:106075259"/>
<dbReference type="PROSITE" id="PS00107">
    <property type="entry name" value="PROTEIN_KINASE_ATP"/>
    <property type="match status" value="1"/>
</dbReference>
<keyword evidence="2 5" id="KW-0547">Nucleotide-binding</keyword>
<proteinExistence type="predicted"/>
<dbReference type="Proteomes" id="UP000076420">
    <property type="component" value="Unassembled WGS sequence"/>
</dbReference>
<evidence type="ECO:0000313" key="8">
    <source>
        <dbReference type="EnsemblMetazoa" id="BGLB040084-PA"/>
    </source>
</evidence>
<dbReference type="Pfam" id="PF00069">
    <property type="entry name" value="Pkinase"/>
    <property type="match status" value="1"/>
</dbReference>
<evidence type="ECO:0000256" key="3">
    <source>
        <dbReference type="ARBA" id="ARBA00022777"/>
    </source>
</evidence>
<dbReference type="InterPro" id="IPR000719">
    <property type="entry name" value="Prot_kinase_dom"/>
</dbReference>
<evidence type="ECO:0000256" key="4">
    <source>
        <dbReference type="ARBA" id="ARBA00022840"/>
    </source>
</evidence>
<dbReference type="InterPro" id="IPR017441">
    <property type="entry name" value="Protein_kinase_ATP_BS"/>
</dbReference>
<dbReference type="OrthoDB" id="266718at2759"/>